<dbReference type="PANTHER" id="PTHR47926">
    <property type="entry name" value="PENTATRICOPEPTIDE REPEAT-CONTAINING PROTEIN"/>
    <property type="match status" value="1"/>
</dbReference>
<dbReference type="EMBL" id="JAGFBR010000004">
    <property type="protein sequence ID" value="KAH0468507.1"/>
    <property type="molecule type" value="Genomic_DNA"/>
</dbReference>
<keyword evidence="1" id="KW-0677">Repeat</keyword>
<protein>
    <recommendedName>
        <fullName evidence="5">Pentatricopeptide repeat-containing protein</fullName>
    </recommendedName>
</protein>
<comment type="caution">
    <text evidence="3">The sequence shown here is derived from an EMBL/GenBank/DDBJ whole genome shotgun (WGS) entry which is preliminary data.</text>
</comment>
<reference evidence="3 4" key="1">
    <citation type="journal article" date="2021" name="Hortic Res">
        <title>Chromosome-scale assembly of the Dendrobium chrysotoxum genome enhances the understanding of orchid evolution.</title>
        <authorList>
            <person name="Zhang Y."/>
            <person name="Zhang G.Q."/>
            <person name="Zhang D."/>
            <person name="Liu X.D."/>
            <person name="Xu X.Y."/>
            <person name="Sun W.H."/>
            <person name="Yu X."/>
            <person name="Zhu X."/>
            <person name="Wang Z.W."/>
            <person name="Zhao X."/>
            <person name="Zhong W.Y."/>
            <person name="Chen H."/>
            <person name="Yin W.L."/>
            <person name="Huang T."/>
            <person name="Niu S.C."/>
            <person name="Liu Z.J."/>
        </authorList>
    </citation>
    <scope>NUCLEOTIDE SEQUENCE [LARGE SCALE GENOMIC DNA]</scope>
    <source>
        <strain evidence="3">Lindl</strain>
    </source>
</reference>
<dbReference type="GO" id="GO:0009451">
    <property type="term" value="P:RNA modification"/>
    <property type="evidence" value="ECO:0007669"/>
    <property type="project" value="InterPro"/>
</dbReference>
<evidence type="ECO:0008006" key="5">
    <source>
        <dbReference type="Google" id="ProtNLM"/>
    </source>
</evidence>
<name>A0AAV7HHY9_DENCH</name>
<dbReference type="PANTHER" id="PTHR47926:SF533">
    <property type="entry name" value="DYW DOMAIN-CONTAINING PROTEIN"/>
    <property type="match status" value="1"/>
</dbReference>
<dbReference type="InterPro" id="IPR046960">
    <property type="entry name" value="PPR_At4g14850-like_plant"/>
</dbReference>
<dbReference type="AlphaFoldDB" id="A0AAV7HHY9"/>
<evidence type="ECO:0000256" key="1">
    <source>
        <dbReference type="ARBA" id="ARBA00022737"/>
    </source>
</evidence>
<dbReference type="GO" id="GO:0003723">
    <property type="term" value="F:RNA binding"/>
    <property type="evidence" value="ECO:0007669"/>
    <property type="project" value="InterPro"/>
</dbReference>
<gene>
    <name evidence="3" type="ORF">IEQ34_003540</name>
</gene>
<evidence type="ECO:0000313" key="4">
    <source>
        <dbReference type="Proteomes" id="UP000775213"/>
    </source>
</evidence>
<organism evidence="3 4">
    <name type="scientific">Dendrobium chrysotoxum</name>
    <name type="common">Orchid</name>
    <dbReference type="NCBI Taxonomy" id="161865"/>
    <lineage>
        <taxon>Eukaryota</taxon>
        <taxon>Viridiplantae</taxon>
        <taxon>Streptophyta</taxon>
        <taxon>Embryophyta</taxon>
        <taxon>Tracheophyta</taxon>
        <taxon>Spermatophyta</taxon>
        <taxon>Magnoliopsida</taxon>
        <taxon>Liliopsida</taxon>
        <taxon>Asparagales</taxon>
        <taxon>Orchidaceae</taxon>
        <taxon>Epidendroideae</taxon>
        <taxon>Malaxideae</taxon>
        <taxon>Dendrobiinae</taxon>
        <taxon>Dendrobium</taxon>
    </lineage>
</organism>
<dbReference type="Gene3D" id="1.25.40.10">
    <property type="entry name" value="Tetratricopeptide repeat domain"/>
    <property type="match status" value="1"/>
</dbReference>
<feature type="repeat" description="PPR" evidence="2">
    <location>
        <begin position="13"/>
        <end position="47"/>
    </location>
</feature>
<dbReference type="Proteomes" id="UP000775213">
    <property type="component" value="Unassembled WGS sequence"/>
</dbReference>
<proteinExistence type="predicted"/>
<dbReference type="InterPro" id="IPR011990">
    <property type="entry name" value="TPR-like_helical_dom_sf"/>
</dbReference>
<evidence type="ECO:0000256" key="2">
    <source>
        <dbReference type="PROSITE-ProRule" id="PRU00708"/>
    </source>
</evidence>
<sequence length="159" mass="18164">MKGIDLDAHEDRDAFLWIAVITRYGLKGRHDEALYEFDKIVRSGIMPNQSTFSSSLNSCYGLGALDRGKRQGFDLDLFVGNSLVVLYSKCGDLVDSLKITLAKALGTFTHPNMLADMYQRPKFLIQEFNFYIYFPPDDAPRWSRALLTQGEYMMRCIIT</sequence>
<accession>A0AAV7HHY9</accession>
<dbReference type="InterPro" id="IPR002885">
    <property type="entry name" value="PPR_rpt"/>
</dbReference>
<evidence type="ECO:0000313" key="3">
    <source>
        <dbReference type="EMBL" id="KAH0468507.1"/>
    </source>
</evidence>
<dbReference type="PROSITE" id="PS51375">
    <property type="entry name" value="PPR"/>
    <property type="match status" value="1"/>
</dbReference>
<keyword evidence="4" id="KW-1185">Reference proteome</keyword>